<evidence type="ECO:0000256" key="4">
    <source>
        <dbReference type="ARBA" id="ARBA00022851"/>
    </source>
</evidence>
<feature type="compositionally biased region" description="Basic and acidic residues" evidence="6">
    <location>
        <begin position="95"/>
        <end position="105"/>
    </location>
</feature>
<keyword evidence="8" id="KW-1185">Reference proteome</keyword>
<dbReference type="Proteomes" id="UP000834106">
    <property type="component" value="Chromosome 4"/>
</dbReference>
<keyword evidence="3 5" id="KW-0479">Metal-binding</keyword>
<dbReference type="GO" id="GO:0046872">
    <property type="term" value="F:metal ion binding"/>
    <property type="evidence" value="ECO:0007669"/>
    <property type="project" value="UniProtKB-UniRule"/>
</dbReference>
<protein>
    <recommendedName>
        <fullName evidence="5">Metallothionein-like protein</fullName>
    </recommendedName>
</protein>
<reference evidence="7" key="1">
    <citation type="submission" date="2023-05" db="EMBL/GenBank/DDBJ databases">
        <authorList>
            <person name="Huff M."/>
        </authorList>
    </citation>
    <scope>NUCLEOTIDE SEQUENCE</scope>
</reference>
<proteinExistence type="inferred from homology"/>
<sequence>MSSGCGCGSSCSCGSNCSCGKMYPDVEKSTTVTIIEGVAPMKMYSEGSEKSFSAEGAAGYLLLHYAISSFNPAMEIETRSEDNSGSSNPFNLGGEKSEVSRAHRS</sequence>
<evidence type="ECO:0000256" key="5">
    <source>
        <dbReference type="RuleBase" id="RU369052"/>
    </source>
</evidence>
<gene>
    <name evidence="7" type="ORF">FPE_LOCUS6601</name>
</gene>
<comment type="function">
    <text evidence="1 5">Metallothioneins have a high content of cysteine residues that bind various heavy metals.</text>
</comment>
<dbReference type="PANTHER" id="PTHR33543">
    <property type="entry name" value="METALLOTHIONEIN-LIKE PROTEIN 2A"/>
    <property type="match status" value="1"/>
</dbReference>
<evidence type="ECO:0000313" key="8">
    <source>
        <dbReference type="Proteomes" id="UP000834106"/>
    </source>
</evidence>
<accession>A0AAD1Z0F9</accession>
<evidence type="ECO:0000256" key="3">
    <source>
        <dbReference type="ARBA" id="ARBA00022723"/>
    </source>
</evidence>
<organism evidence="7 8">
    <name type="scientific">Fraxinus pennsylvanica</name>
    <dbReference type="NCBI Taxonomy" id="56036"/>
    <lineage>
        <taxon>Eukaryota</taxon>
        <taxon>Viridiplantae</taxon>
        <taxon>Streptophyta</taxon>
        <taxon>Embryophyta</taxon>
        <taxon>Tracheophyta</taxon>
        <taxon>Spermatophyta</taxon>
        <taxon>Magnoliopsida</taxon>
        <taxon>eudicotyledons</taxon>
        <taxon>Gunneridae</taxon>
        <taxon>Pentapetalae</taxon>
        <taxon>asterids</taxon>
        <taxon>lamiids</taxon>
        <taxon>Lamiales</taxon>
        <taxon>Oleaceae</taxon>
        <taxon>Oleeae</taxon>
        <taxon>Fraxinus</taxon>
    </lineage>
</organism>
<comment type="similarity">
    <text evidence="2 5">Belongs to the metallothionein superfamily. Type 15 family.</text>
</comment>
<dbReference type="EMBL" id="OU503039">
    <property type="protein sequence ID" value="CAI9759171.1"/>
    <property type="molecule type" value="Genomic_DNA"/>
</dbReference>
<evidence type="ECO:0000256" key="2">
    <source>
        <dbReference type="ARBA" id="ARBA00005802"/>
    </source>
</evidence>
<evidence type="ECO:0000313" key="7">
    <source>
        <dbReference type="EMBL" id="CAI9759171.1"/>
    </source>
</evidence>
<dbReference type="InterPro" id="IPR000347">
    <property type="entry name" value="Metalthion_15p"/>
</dbReference>
<keyword evidence="4 5" id="KW-0480">Metal-thiolate cluster</keyword>
<evidence type="ECO:0000256" key="1">
    <source>
        <dbReference type="ARBA" id="ARBA00002568"/>
    </source>
</evidence>
<dbReference type="PANTHER" id="PTHR33543:SF37">
    <property type="entry name" value="METALLOTHIONEIN-LIKE PROTEIN 4B"/>
    <property type="match status" value="1"/>
</dbReference>
<dbReference type="AlphaFoldDB" id="A0AAD1Z0F9"/>
<dbReference type="Pfam" id="PF01439">
    <property type="entry name" value="Metallothio_2"/>
    <property type="match status" value="1"/>
</dbReference>
<evidence type="ECO:0000256" key="6">
    <source>
        <dbReference type="SAM" id="MobiDB-lite"/>
    </source>
</evidence>
<feature type="region of interest" description="Disordered" evidence="6">
    <location>
        <begin position="77"/>
        <end position="105"/>
    </location>
</feature>
<name>A0AAD1Z0F9_9LAMI</name>